<evidence type="ECO:0000256" key="8">
    <source>
        <dbReference type="ARBA" id="ARBA00023235"/>
    </source>
</evidence>
<dbReference type="HAMAP" id="MF_00135">
    <property type="entry name" value="PRAI"/>
    <property type="match status" value="1"/>
</dbReference>
<dbReference type="KEGG" id="ttz:FHG85_10080"/>
<dbReference type="Pfam" id="PF00697">
    <property type="entry name" value="PRAI"/>
    <property type="match status" value="1"/>
</dbReference>
<feature type="domain" description="N-(5'phosphoribosyl) anthranilate isomerase (PRAI)" evidence="10">
    <location>
        <begin position="4"/>
        <end position="202"/>
    </location>
</feature>
<evidence type="ECO:0000259" key="10">
    <source>
        <dbReference type="Pfam" id="PF00697"/>
    </source>
</evidence>
<proteinExistence type="inferred from homology"/>
<evidence type="ECO:0000256" key="9">
    <source>
        <dbReference type="HAMAP-Rule" id="MF_00135"/>
    </source>
</evidence>
<dbReference type="InterPro" id="IPR044643">
    <property type="entry name" value="TrpF_fam"/>
</dbReference>
<keyword evidence="5 9" id="KW-0028">Amino-acid biosynthesis</keyword>
<comment type="catalytic activity">
    <reaction evidence="1 9">
        <text>N-(5-phospho-beta-D-ribosyl)anthranilate = 1-(2-carboxyphenylamino)-1-deoxy-D-ribulose 5-phosphate</text>
        <dbReference type="Rhea" id="RHEA:21540"/>
        <dbReference type="ChEBI" id="CHEBI:18277"/>
        <dbReference type="ChEBI" id="CHEBI:58613"/>
        <dbReference type="EC" id="5.3.1.24"/>
    </reaction>
</comment>
<dbReference type="GO" id="GO:0004640">
    <property type="term" value="F:phosphoribosylanthranilate isomerase activity"/>
    <property type="evidence" value="ECO:0007669"/>
    <property type="project" value="UniProtKB-UniRule"/>
</dbReference>
<dbReference type="Proteomes" id="UP000500961">
    <property type="component" value="Chromosome"/>
</dbReference>
<evidence type="ECO:0000256" key="7">
    <source>
        <dbReference type="ARBA" id="ARBA00023141"/>
    </source>
</evidence>
<dbReference type="UniPathway" id="UPA00035">
    <property type="reaction ID" value="UER00042"/>
</dbReference>
<dbReference type="Gene3D" id="3.20.20.70">
    <property type="entry name" value="Aldolase class I"/>
    <property type="match status" value="1"/>
</dbReference>
<evidence type="ECO:0000313" key="11">
    <source>
        <dbReference type="EMBL" id="QKG80602.1"/>
    </source>
</evidence>
<evidence type="ECO:0000256" key="2">
    <source>
        <dbReference type="ARBA" id="ARBA00004664"/>
    </source>
</evidence>
<accession>A0A7D4CA81</accession>
<evidence type="ECO:0000256" key="5">
    <source>
        <dbReference type="ARBA" id="ARBA00022605"/>
    </source>
</evidence>
<comment type="similarity">
    <text evidence="9">Belongs to the TrpF family.</text>
</comment>
<evidence type="ECO:0000256" key="6">
    <source>
        <dbReference type="ARBA" id="ARBA00022822"/>
    </source>
</evidence>
<name>A0A7D4CA81_9BACT</name>
<keyword evidence="6 9" id="KW-0822">Tryptophan biosynthesis</keyword>
<protein>
    <recommendedName>
        <fullName evidence="4 9">N-(5'-phosphoribosyl)anthranilate isomerase</fullName>
        <shortName evidence="9">PRAI</shortName>
        <ecNumber evidence="3 9">5.3.1.24</ecNumber>
    </recommendedName>
</protein>
<dbReference type="PANTHER" id="PTHR42894">
    <property type="entry name" value="N-(5'-PHOSPHORIBOSYL)ANTHRANILATE ISOMERASE"/>
    <property type="match status" value="1"/>
</dbReference>
<reference evidence="11 12" key="1">
    <citation type="submission" date="2019-07" db="EMBL/GenBank/DDBJ databases">
        <title>Thalassofilum flectens gen. nov., sp. nov., a novel moderate thermophilic anaerobe from a shallow sea hot spring in Kunashir Island (Russia), representing a new family in the order Bacteroidales, and proposal of Thalassofilacea fam. nov.</title>
        <authorList>
            <person name="Kochetkova T.V."/>
            <person name="Podosokorskaya O.A."/>
            <person name="Novikov A."/>
            <person name="Elcheninov A.G."/>
            <person name="Toshchakov S.V."/>
            <person name="Kublanov I.V."/>
        </authorList>
    </citation>
    <scope>NUCLEOTIDE SEQUENCE [LARGE SCALE GENOMIC DNA]</scope>
    <source>
        <strain evidence="11 12">38-H</strain>
    </source>
</reference>
<dbReference type="EMBL" id="CP041345">
    <property type="protein sequence ID" value="QKG80602.1"/>
    <property type="molecule type" value="Genomic_DNA"/>
</dbReference>
<keyword evidence="7 9" id="KW-0057">Aromatic amino acid biosynthesis</keyword>
<sequence length="211" mass="23575">MVKIKICGITPNDDMAQLAELKPDFLGFIFHNGSPRDISDCVHKIRFDLLPKGISRVAVTVNQPIEAVKELVAEFGFEYVQLHGDETVEYCAELSSFAKPIKAFRVSDVLPANIAEYRQVCEYILFDAKGRKAGGNGCRFNQSILSEYHCNMPFLVGGGIGPDFAGLSYLDQIPMFLGLDLNSRFEVRPGLKNIDSLRSFIDKIRSYDKIS</sequence>
<dbReference type="CDD" id="cd00405">
    <property type="entry name" value="PRAI"/>
    <property type="match status" value="1"/>
</dbReference>
<keyword evidence="12" id="KW-1185">Reference proteome</keyword>
<evidence type="ECO:0000256" key="1">
    <source>
        <dbReference type="ARBA" id="ARBA00001164"/>
    </source>
</evidence>
<evidence type="ECO:0000313" key="12">
    <source>
        <dbReference type="Proteomes" id="UP000500961"/>
    </source>
</evidence>
<evidence type="ECO:0000256" key="3">
    <source>
        <dbReference type="ARBA" id="ARBA00012572"/>
    </source>
</evidence>
<dbReference type="InterPro" id="IPR013785">
    <property type="entry name" value="Aldolase_TIM"/>
</dbReference>
<gene>
    <name evidence="9" type="primary">trpF</name>
    <name evidence="11" type="ORF">FHG85_10080</name>
</gene>
<dbReference type="InterPro" id="IPR001240">
    <property type="entry name" value="PRAI_dom"/>
</dbReference>
<dbReference type="SUPFAM" id="SSF51366">
    <property type="entry name" value="Ribulose-phoshate binding barrel"/>
    <property type="match status" value="1"/>
</dbReference>
<dbReference type="EC" id="5.3.1.24" evidence="3 9"/>
<dbReference type="InterPro" id="IPR011060">
    <property type="entry name" value="RibuloseP-bd_barrel"/>
</dbReference>
<dbReference type="PANTHER" id="PTHR42894:SF1">
    <property type="entry name" value="N-(5'-PHOSPHORIBOSYL)ANTHRANILATE ISOMERASE"/>
    <property type="match status" value="1"/>
</dbReference>
<dbReference type="AlphaFoldDB" id="A0A7D4CA81"/>
<organism evidence="11 12">
    <name type="scientific">Tenuifilum thalassicum</name>
    <dbReference type="NCBI Taxonomy" id="2590900"/>
    <lineage>
        <taxon>Bacteria</taxon>
        <taxon>Pseudomonadati</taxon>
        <taxon>Bacteroidota</taxon>
        <taxon>Bacteroidia</taxon>
        <taxon>Bacteroidales</taxon>
        <taxon>Tenuifilaceae</taxon>
        <taxon>Tenuifilum</taxon>
    </lineage>
</organism>
<evidence type="ECO:0000256" key="4">
    <source>
        <dbReference type="ARBA" id="ARBA00022272"/>
    </source>
</evidence>
<dbReference type="GO" id="GO:0000162">
    <property type="term" value="P:L-tryptophan biosynthetic process"/>
    <property type="evidence" value="ECO:0007669"/>
    <property type="project" value="UniProtKB-UniRule"/>
</dbReference>
<keyword evidence="8 9" id="KW-0413">Isomerase</keyword>
<dbReference type="RefSeq" id="WP_173075486.1">
    <property type="nucleotide sequence ID" value="NZ_CP041345.1"/>
</dbReference>
<comment type="pathway">
    <text evidence="2 9">Amino-acid biosynthesis; L-tryptophan biosynthesis; L-tryptophan from chorismate: step 3/5.</text>
</comment>